<name>A0AAF0CGB6_9PROT</name>
<evidence type="ECO:0000313" key="1">
    <source>
        <dbReference type="EMBL" id="WDI32008.1"/>
    </source>
</evidence>
<proteinExistence type="predicted"/>
<dbReference type="Proteomes" id="UP001214043">
    <property type="component" value="Chromosome"/>
</dbReference>
<protein>
    <recommendedName>
        <fullName evidence="3">TIGR03016 family PEP-CTERM system-associated outer membrane protein</fullName>
    </recommendedName>
</protein>
<dbReference type="AlphaFoldDB" id="A0AAF0CGB6"/>
<dbReference type="EMBL" id="CP118166">
    <property type="protein sequence ID" value="WDI32008.1"/>
    <property type="molecule type" value="Genomic_DNA"/>
</dbReference>
<accession>A0AAF0CGB6</accession>
<dbReference type="KEGG" id="hfl:PUV54_02240"/>
<gene>
    <name evidence="1" type="ORF">PUV54_02240</name>
</gene>
<sequence>MGHDIQNQFLKGGIRKALLASVATGVTAGAAIAQVTAPNAPLSLSTDYFGYAAGVSVRGSYSDNINLQRDGLKNDEYILSTFLTGGAIYSSPRVTAVVLGDLDFSYLFDQSDLAINQNIGFTSTFTGVDNLLYFDLSGSTSRQLIGDNARFSGNINAARGQRADVHSYSASPYLFRQFADESSAELRYRFSQVFVDQEASPIGFLTGNSLNDSTTHEVLAQYDSGRAFDRLGFRLTAFGSDTSEDGVSGLPDFEYQQGSLSAAGRFSLSNQFALSGAVGYDEVDTAGAATIFFNDDDLSGFFWRAGFTAQPGPRSLIRLEYGERYGDEFIDAEARYDISDRFVFSAGASRSFRTRAQSVSSQFRSNQRQTLDFADALREGQELSARSIIESANWYANSLNFGRAQTTGVAVSDTAYASLAGEFGRTSLSVNGFYSDDNFGFRQIETIGGSFNLRRRMSRRLTGYGSVSFRHADTAFDPATCEANPQIFGFDVTDPMFNAMTDCANLAAENGVTNTLIGRIGASYQIYENVSAFIEASHTERFAPNPLLEYGENNVLAGVTLDF</sequence>
<dbReference type="RefSeq" id="WP_274493892.1">
    <property type="nucleotide sequence ID" value="NZ_CP118166.1"/>
</dbReference>
<reference evidence="1" key="1">
    <citation type="submission" date="2023-02" db="EMBL/GenBank/DDBJ databases">
        <title>Genome sequence of Hyphococcus flavus.</title>
        <authorList>
            <person name="Rong J.-C."/>
            <person name="Zhao Q."/>
            <person name="Yi M."/>
            <person name="Wu J.-Y."/>
        </authorList>
    </citation>
    <scope>NUCLEOTIDE SEQUENCE</scope>
    <source>
        <strain evidence="1">MCCC 1K03223</strain>
    </source>
</reference>
<evidence type="ECO:0008006" key="3">
    <source>
        <dbReference type="Google" id="ProtNLM"/>
    </source>
</evidence>
<evidence type="ECO:0000313" key="2">
    <source>
        <dbReference type="Proteomes" id="UP001214043"/>
    </source>
</evidence>
<organism evidence="1 2">
    <name type="scientific">Hyphococcus flavus</name>
    <dbReference type="NCBI Taxonomy" id="1866326"/>
    <lineage>
        <taxon>Bacteria</taxon>
        <taxon>Pseudomonadati</taxon>
        <taxon>Pseudomonadota</taxon>
        <taxon>Alphaproteobacteria</taxon>
        <taxon>Parvularculales</taxon>
        <taxon>Parvularculaceae</taxon>
        <taxon>Hyphococcus</taxon>
    </lineage>
</organism>
<keyword evidence="2" id="KW-1185">Reference proteome</keyword>
<dbReference type="SUPFAM" id="SSF56935">
    <property type="entry name" value="Porins"/>
    <property type="match status" value="1"/>
</dbReference>